<gene>
    <name evidence="2" type="ORF">KPH14_008076</name>
</gene>
<comment type="caution">
    <text evidence="2">The sequence shown here is derived from an EMBL/GenBank/DDBJ whole genome shotgun (WGS) entry which is preliminary data.</text>
</comment>
<name>A0AAD9RKR9_9HYME</name>
<proteinExistence type="predicted"/>
<protein>
    <submittedName>
        <fullName evidence="2">Uncharacterized protein</fullName>
    </submittedName>
</protein>
<organism evidence="2 3">
    <name type="scientific">Odynerus spinipes</name>
    <dbReference type="NCBI Taxonomy" id="1348599"/>
    <lineage>
        <taxon>Eukaryota</taxon>
        <taxon>Metazoa</taxon>
        <taxon>Ecdysozoa</taxon>
        <taxon>Arthropoda</taxon>
        <taxon>Hexapoda</taxon>
        <taxon>Insecta</taxon>
        <taxon>Pterygota</taxon>
        <taxon>Neoptera</taxon>
        <taxon>Endopterygota</taxon>
        <taxon>Hymenoptera</taxon>
        <taxon>Apocrita</taxon>
        <taxon>Aculeata</taxon>
        <taxon>Vespoidea</taxon>
        <taxon>Vespidae</taxon>
        <taxon>Eumeninae</taxon>
        <taxon>Odynerus</taxon>
    </lineage>
</organism>
<feature type="region of interest" description="Disordered" evidence="1">
    <location>
        <begin position="1"/>
        <end position="44"/>
    </location>
</feature>
<reference evidence="2" key="2">
    <citation type="journal article" date="2023" name="Commun. Biol.">
        <title>Intrasexual cuticular hydrocarbon dimorphism in a wasp sheds light on hydrocarbon biosynthesis genes in Hymenoptera.</title>
        <authorList>
            <person name="Moris V.C."/>
            <person name="Podsiadlowski L."/>
            <person name="Martin S."/>
            <person name="Oeyen J.P."/>
            <person name="Donath A."/>
            <person name="Petersen M."/>
            <person name="Wilbrandt J."/>
            <person name="Misof B."/>
            <person name="Liedtke D."/>
            <person name="Thamm M."/>
            <person name="Scheiner R."/>
            <person name="Schmitt T."/>
            <person name="Niehuis O."/>
        </authorList>
    </citation>
    <scope>NUCLEOTIDE SEQUENCE</scope>
    <source>
        <strain evidence="2">GBR_01_08_01A</strain>
    </source>
</reference>
<dbReference type="AlphaFoldDB" id="A0AAD9RKR9"/>
<reference evidence="2" key="1">
    <citation type="submission" date="2021-08" db="EMBL/GenBank/DDBJ databases">
        <authorList>
            <person name="Misof B."/>
            <person name="Oliver O."/>
            <person name="Podsiadlowski L."/>
            <person name="Donath A."/>
            <person name="Peters R."/>
            <person name="Mayer C."/>
            <person name="Rust J."/>
            <person name="Gunkel S."/>
            <person name="Lesny P."/>
            <person name="Martin S."/>
            <person name="Oeyen J.P."/>
            <person name="Petersen M."/>
            <person name="Panagiotis P."/>
            <person name="Wilbrandt J."/>
            <person name="Tanja T."/>
        </authorList>
    </citation>
    <scope>NUCLEOTIDE SEQUENCE</scope>
    <source>
        <strain evidence="2">GBR_01_08_01A</strain>
        <tissue evidence="2">Thorax + abdomen</tissue>
    </source>
</reference>
<evidence type="ECO:0000313" key="3">
    <source>
        <dbReference type="Proteomes" id="UP001258017"/>
    </source>
</evidence>
<feature type="compositionally biased region" description="Basic and acidic residues" evidence="1">
    <location>
        <begin position="25"/>
        <end position="39"/>
    </location>
</feature>
<evidence type="ECO:0000313" key="2">
    <source>
        <dbReference type="EMBL" id="KAK2581290.1"/>
    </source>
</evidence>
<keyword evidence="3" id="KW-1185">Reference proteome</keyword>
<sequence length="72" mass="7972">MDPKDNQAKSQSGSDIEALLAAPRKSPEKLDDCMSDEKLSQSPKVPSFSVLLTVSVTLNLQQTQQQQQQQQQ</sequence>
<dbReference type="EMBL" id="JAIFRP010000042">
    <property type="protein sequence ID" value="KAK2581290.1"/>
    <property type="molecule type" value="Genomic_DNA"/>
</dbReference>
<accession>A0AAD9RKR9</accession>
<evidence type="ECO:0000256" key="1">
    <source>
        <dbReference type="SAM" id="MobiDB-lite"/>
    </source>
</evidence>
<dbReference type="Proteomes" id="UP001258017">
    <property type="component" value="Unassembled WGS sequence"/>
</dbReference>